<dbReference type="Gene3D" id="6.20.190.10">
    <property type="entry name" value="Nutrient germinant receptor protein C, domain 1"/>
    <property type="match status" value="1"/>
</dbReference>
<dbReference type="OrthoDB" id="9816067at2"/>
<dbReference type="STRING" id="1121432.SAMN02745219_01248"/>
<dbReference type="PANTHER" id="PTHR35789">
    <property type="entry name" value="SPORE GERMINATION PROTEIN B3"/>
    <property type="match status" value="1"/>
</dbReference>
<dbReference type="InterPro" id="IPR008844">
    <property type="entry name" value="Spore_GerAC-like"/>
</dbReference>
<gene>
    <name evidence="10" type="ORF">SAMN02745219_01248</name>
</gene>
<proteinExistence type="inferred from homology"/>
<evidence type="ECO:0000256" key="4">
    <source>
        <dbReference type="ARBA" id="ARBA00022729"/>
    </source>
</evidence>
<accession>A0A1M6EMX5</accession>
<comment type="similarity">
    <text evidence="2">Belongs to the GerABKC lipoprotein family.</text>
</comment>
<name>A0A1M6EMX5_9FIRM</name>
<evidence type="ECO:0000256" key="5">
    <source>
        <dbReference type="ARBA" id="ARBA00023136"/>
    </source>
</evidence>
<evidence type="ECO:0000256" key="6">
    <source>
        <dbReference type="ARBA" id="ARBA00023139"/>
    </source>
</evidence>
<dbReference type="Gene3D" id="3.30.300.210">
    <property type="entry name" value="Nutrient germinant receptor protein C, domain 3"/>
    <property type="match status" value="1"/>
</dbReference>
<keyword evidence="11" id="KW-1185">Reference proteome</keyword>
<dbReference type="EMBL" id="FQZM01000013">
    <property type="protein sequence ID" value="SHI86600.1"/>
    <property type="molecule type" value="Genomic_DNA"/>
</dbReference>
<evidence type="ECO:0000313" key="10">
    <source>
        <dbReference type="EMBL" id="SHI86600.1"/>
    </source>
</evidence>
<evidence type="ECO:0000259" key="9">
    <source>
        <dbReference type="Pfam" id="PF25198"/>
    </source>
</evidence>
<dbReference type="Pfam" id="PF05504">
    <property type="entry name" value="Spore_GerAC"/>
    <property type="match status" value="1"/>
</dbReference>
<dbReference type="InterPro" id="IPR057336">
    <property type="entry name" value="GerAC_N"/>
</dbReference>
<evidence type="ECO:0000256" key="7">
    <source>
        <dbReference type="ARBA" id="ARBA00023288"/>
    </source>
</evidence>
<feature type="domain" description="Spore germination protein N-terminal" evidence="9">
    <location>
        <begin position="23"/>
        <end position="194"/>
    </location>
</feature>
<keyword evidence="4" id="KW-0732">Signal</keyword>
<evidence type="ECO:0000313" key="11">
    <source>
        <dbReference type="Proteomes" id="UP000184529"/>
    </source>
</evidence>
<protein>
    <submittedName>
        <fullName evidence="10">Spore germination protein KC</fullName>
    </submittedName>
</protein>
<dbReference type="AlphaFoldDB" id="A0A1M6EMX5"/>
<dbReference type="Pfam" id="PF25198">
    <property type="entry name" value="Spore_GerAC_N"/>
    <property type="match status" value="1"/>
</dbReference>
<dbReference type="GO" id="GO:0016020">
    <property type="term" value="C:membrane"/>
    <property type="evidence" value="ECO:0007669"/>
    <property type="project" value="UniProtKB-SubCell"/>
</dbReference>
<dbReference type="NCBIfam" id="TIGR02887">
    <property type="entry name" value="spore_ger_x_C"/>
    <property type="match status" value="1"/>
</dbReference>
<dbReference type="Proteomes" id="UP000184529">
    <property type="component" value="Unassembled WGS sequence"/>
</dbReference>
<evidence type="ECO:0000256" key="3">
    <source>
        <dbReference type="ARBA" id="ARBA00022544"/>
    </source>
</evidence>
<keyword evidence="7" id="KW-0449">Lipoprotein</keyword>
<comment type="subcellular location">
    <subcellularLocation>
        <location evidence="1">Membrane</location>
        <topology evidence="1">Lipid-anchor</topology>
    </subcellularLocation>
</comment>
<dbReference type="GO" id="GO:0009847">
    <property type="term" value="P:spore germination"/>
    <property type="evidence" value="ECO:0007669"/>
    <property type="project" value="InterPro"/>
</dbReference>
<reference evidence="11" key="1">
    <citation type="submission" date="2016-11" db="EMBL/GenBank/DDBJ databases">
        <authorList>
            <person name="Varghese N."/>
            <person name="Submissions S."/>
        </authorList>
    </citation>
    <scope>NUCLEOTIDE SEQUENCE [LARGE SCALE GENOMIC DNA]</scope>
    <source>
        <strain evidence="11">DSM 16057</strain>
    </source>
</reference>
<organism evidence="10 11">
    <name type="scientific">Desulfofundulus thermosubterraneus DSM 16057</name>
    <dbReference type="NCBI Taxonomy" id="1121432"/>
    <lineage>
        <taxon>Bacteria</taxon>
        <taxon>Bacillati</taxon>
        <taxon>Bacillota</taxon>
        <taxon>Clostridia</taxon>
        <taxon>Eubacteriales</taxon>
        <taxon>Peptococcaceae</taxon>
        <taxon>Desulfofundulus</taxon>
    </lineage>
</organism>
<keyword evidence="5" id="KW-0472">Membrane</keyword>
<keyword evidence="3" id="KW-0309">Germination</keyword>
<dbReference type="InterPro" id="IPR038501">
    <property type="entry name" value="Spore_GerAC_C_sf"/>
</dbReference>
<sequence>MKKIAVLLLILLLTGLTGGCWSRRELTEVAIVLGTGVDWMEDGRIRLTVQIARPGAFTAGSEAGARGREPASWVVSAEGRTIQEAERYLAMKVPREIYWGHCIILVLGEEMARKGTGMITNFFQRDRQPRENIWVMVTRGEAKDFLETYSSLEKTSAQAAGFLERMKTGYSVQLWKLAEMLASKGIQPAVTAVEVKEAGITPEPDREKKSPPQKQVGLAGVAVFKEDKLIGWLDPYETRGLLWLKGEAMKGVIIVPSPGEPDKAVSIRIRRGSTKILPEYDGEYLRFMVRIRVEGDMVEQQSREDLAKPEKIKTLESEMADELKKRATAALEKAQNEYGVDIFGFGDAFHRKYKKEWRDLKDRWDEEFSRAEVNIAVEAQIREIGLLTKRAGVPEE</sequence>
<dbReference type="PANTHER" id="PTHR35789:SF1">
    <property type="entry name" value="SPORE GERMINATION PROTEIN B3"/>
    <property type="match status" value="1"/>
</dbReference>
<dbReference type="RefSeq" id="WP_072868081.1">
    <property type="nucleotide sequence ID" value="NZ_FQZM01000013.1"/>
</dbReference>
<evidence type="ECO:0000259" key="8">
    <source>
        <dbReference type="Pfam" id="PF05504"/>
    </source>
</evidence>
<feature type="domain" description="Spore germination GerAC-like C-terminal" evidence="8">
    <location>
        <begin position="220"/>
        <end position="385"/>
    </location>
</feature>
<keyword evidence="6" id="KW-0564">Palmitate</keyword>
<dbReference type="PROSITE" id="PS51257">
    <property type="entry name" value="PROKAR_LIPOPROTEIN"/>
    <property type="match status" value="1"/>
</dbReference>
<evidence type="ECO:0000256" key="1">
    <source>
        <dbReference type="ARBA" id="ARBA00004635"/>
    </source>
</evidence>
<evidence type="ECO:0000256" key="2">
    <source>
        <dbReference type="ARBA" id="ARBA00007886"/>
    </source>
</evidence>
<dbReference type="InterPro" id="IPR046953">
    <property type="entry name" value="Spore_GerAC-like_C"/>
</dbReference>